<dbReference type="PANTHER" id="PTHR14614:SF156">
    <property type="entry name" value="PROTEIN-LYSINE N-METHYLTRANSFERASE EFM2"/>
    <property type="match status" value="1"/>
</dbReference>
<dbReference type="SUPFAM" id="SSF53335">
    <property type="entry name" value="S-adenosyl-L-methionine-dependent methyltransferases"/>
    <property type="match status" value="1"/>
</dbReference>
<dbReference type="AlphaFoldDB" id="A0A6A6QN25"/>
<dbReference type="GO" id="GO:0005829">
    <property type="term" value="C:cytosol"/>
    <property type="evidence" value="ECO:0007669"/>
    <property type="project" value="TreeGrafter"/>
</dbReference>
<dbReference type="OrthoDB" id="433955at2759"/>
<evidence type="ECO:0000313" key="2">
    <source>
        <dbReference type="Proteomes" id="UP000799750"/>
    </source>
</evidence>
<protein>
    <recommendedName>
        <fullName evidence="3">Glucose-inducible SAM-dependent methyltransferase Rrg1</fullName>
    </recommendedName>
</protein>
<name>A0A6A6QN25_9PEZI</name>
<gene>
    <name evidence="1" type="ORF">BU16DRAFT_540342</name>
</gene>
<dbReference type="Gene3D" id="3.40.50.150">
    <property type="entry name" value="Vaccinia Virus protein VP39"/>
    <property type="match status" value="1"/>
</dbReference>
<reference evidence="1" key="1">
    <citation type="journal article" date="2020" name="Stud. Mycol.">
        <title>101 Dothideomycetes genomes: a test case for predicting lifestyles and emergence of pathogens.</title>
        <authorList>
            <person name="Haridas S."/>
            <person name="Albert R."/>
            <person name="Binder M."/>
            <person name="Bloem J."/>
            <person name="Labutti K."/>
            <person name="Salamov A."/>
            <person name="Andreopoulos B."/>
            <person name="Baker S."/>
            <person name="Barry K."/>
            <person name="Bills G."/>
            <person name="Bluhm B."/>
            <person name="Cannon C."/>
            <person name="Castanera R."/>
            <person name="Culley D."/>
            <person name="Daum C."/>
            <person name="Ezra D."/>
            <person name="Gonzalez J."/>
            <person name="Henrissat B."/>
            <person name="Kuo A."/>
            <person name="Liang C."/>
            <person name="Lipzen A."/>
            <person name="Lutzoni F."/>
            <person name="Magnuson J."/>
            <person name="Mondo S."/>
            <person name="Nolan M."/>
            <person name="Ohm R."/>
            <person name="Pangilinan J."/>
            <person name="Park H.-J."/>
            <person name="Ramirez L."/>
            <person name="Alfaro M."/>
            <person name="Sun H."/>
            <person name="Tritt A."/>
            <person name="Yoshinaga Y."/>
            <person name="Zwiers L.-H."/>
            <person name="Turgeon B."/>
            <person name="Goodwin S."/>
            <person name="Spatafora J."/>
            <person name="Crous P."/>
            <person name="Grigoriev I."/>
        </authorList>
    </citation>
    <scope>NUCLEOTIDE SEQUENCE</scope>
    <source>
        <strain evidence="1">CBS 269.34</strain>
    </source>
</reference>
<dbReference type="PANTHER" id="PTHR14614">
    <property type="entry name" value="HEPATOCELLULAR CARCINOMA-ASSOCIATED ANTIGEN"/>
    <property type="match status" value="1"/>
</dbReference>
<dbReference type="CDD" id="cd02440">
    <property type="entry name" value="AdoMet_MTases"/>
    <property type="match status" value="1"/>
</dbReference>
<dbReference type="EMBL" id="MU004191">
    <property type="protein sequence ID" value="KAF2493785.1"/>
    <property type="molecule type" value="Genomic_DNA"/>
</dbReference>
<organism evidence="1 2">
    <name type="scientific">Lophium mytilinum</name>
    <dbReference type="NCBI Taxonomy" id="390894"/>
    <lineage>
        <taxon>Eukaryota</taxon>
        <taxon>Fungi</taxon>
        <taxon>Dikarya</taxon>
        <taxon>Ascomycota</taxon>
        <taxon>Pezizomycotina</taxon>
        <taxon>Dothideomycetes</taxon>
        <taxon>Pleosporomycetidae</taxon>
        <taxon>Mytilinidiales</taxon>
        <taxon>Mytilinidiaceae</taxon>
        <taxon>Lophium</taxon>
    </lineage>
</organism>
<dbReference type="Proteomes" id="UP000799750">
    <property type="component" value="Unassembled WGS sequence"/>
</dbReference>
<dbReference type="GO" id="GO:0008757">
    <property type="term" value="F:S-adenosylmethionine-dependent methyltransferase activity"/>
    <property type="evidence" value="ECO:0007669"/>
    <property type="project" value="UniProtKB-ARBA"/>
</dbReference>
<evidence type="ECO:0000313" key="1">
    <source>
        <dbReference type="EMBL" id="KAF2493785.1"/>
    </source>
</evidence>
<dbReference type="InterPro" id="IPR029063">
    <property type="entry name" value="SAM-dependent_MTases_sf"/>
</dbReference>
<sequence>MEAKGDGHVAEILHVFDFPQLYTKPTAQSLLNTLTLLTSAPPSWECSDSEEDYDISVGLNKRRASAATKPRPVQINPEGLTRYLTSIIGNDLGWIYDDNMKEDIWEEASLRLSERSGRSAMPAMSREFRVPTKSGRVDITIHEPALTEDNIGLKTWAASYMLSKRLHTIKLPQSKDKAPPRMLELGSGTGLVGIAAAAVFGSSVLLTDLAEITPNLAGNIEDNRAAIEQCGGSMDCAVLNWAEPFTCQSYLRGLGQIEDARNATYNGSSPKYPVILAADSLYSPEHPRLLVQTIDAWLSHESTARVIVEFPFRDAYVPELGDFKTRMASIGLCVLEEGEESGYDDWASEGGRSEVRCWWSIWGRIPESGR</sequence>
<proteinExistence type="predicted"/>
<evidence type="ECO:0008006" key="3">
    <source>
        <dbReference type="Google" id="ProtNLM"/>
    </source>
</evidence>
<dbReference type="InterPro" id="IPR019410">
    <property type="entry name" value="Methyltransf_16"/>
</dbReference>
<dbReference type="Pfam" id="PF10294">
    <property type="entry name" value="Methyltransf_16"/>
    <property type="match status" value="1"/>
</dbReference>
<keyword evidence="2" id="KW-1185">Reference proteome</keyword>
<accession>A0A6A6QN25</accession>